<proteinExistence type="predicted"/>
<dbReference type="EMBL" id="LR031570">
    <property type="protein sequence ID" value="VDC71044.1"/>
    <property type="molecule type" value="Genomic_DNA"/>
</dbReference>
<protein>
    <recommendedName>
        <fullName evidence="1">Replication protein A 70 kDa DNA-binding subunit B/D first OB fold domain-containing protein</fullName>
    </recommendedName>
</protein>
<dbReference type="AlphaFoldDB" id="A0A3P5Z564"/>
<dbReference type="PANTHER" id="PTHR47165">
    <property type="entry name" value="OS03G0429900 PROTEIN"/>
    <property type="match status" value="1"/>
</dbReference>
<dbReference type="EMBL" id="LS974621">
    <property type="protein sequence ID" value="CAG7875412.1"/>
    <property type="molecule type" value="Genomic_DNA"/>
</dbReference>
<name>A0A3P5Z564_BRACM</name>
<accession>A0A3P5Z564</accession>
<evidence type="ECO:0000313" key="3">
    <source>
        <dbReference type="EMBL" id="VDC71044.1"/>
    </source>
</evidence>
<feature type="non-terminal residue" evidence="3">
    <location>
        <position position="197"/>
    </location>
</feature>
<dbReference type="Pfam" id="PF02721">
    <property type="entry name" value="DUF223"/>
    <property type="match status" value="1"/>
</dbReference>
<dbReference type="CDD" id="cd04480">
    <property type="entry name" value="RPA1_DBD_A_like"/>
    <property type="match status" value="1"/>
</dbReference>
<evidence type="ECO:0000259" key="1">
    <source>
        <dbReference type="Pfam" id="PF02721"/>
    </source>
</evidence>
<dbReference type="PANTHER" id="PTHR47165:SF4">
    <property type="entry name" value="OS03G0429900 PROTEIN"/>
    <property type="match status" value="1"/>
</dbReference>
<organism evidence="3">
    <name type="scientific">Brassica campestris</name>
    <name type="common">Field mustard</name>
    <dbReference type="NCBI Taxonomy" id="3711"/>
    <lineage>
        <taxon>Eukaryota</taxon>
        <taxon>Viridiplantae</taxon>
        <taxon>Streptophyta</taxon>
        <taxon>Embryophyta</taxon>
        <taxon>Tracheophyta</taxon>
        <taxon>Spermatophyta</taxon>
        <taxon>Magnoliopsida</taxon>
        <taxon>eudicotyledons</taxon>
        <taxon>Gunneridae</taxon>
        <taxon>Pentapetalae</taxon>
        <taxon>rosids</taxon>
        <taxon>malvids</taxon>
        <taxon>Brassicales</taxon>
        <taxon>Brassicaceae</taxon>
        <taxon>Brassiceae</taxon>
        <taxon>Brassica</taxon>
    </lineage>
</organism>
<dbReference type="Gene3D" id="2.40.50.140">
    <property type="entry name" value="Nucleic acid-binding proteins"/>
    <property type="match status" value="2"/>
</dbReference>
<gene>
    <name evidence="3" type="ORF">BRAA05T20758Z</name>
    <name evidence="2" type="ORF">BRAPAZ1V2_A05P19330.2</name>
</gene>
<evidence type="ECO:0000313" key="2">
    <source>
        <dbReference type="EMBL" id="CAG7875412.1"/>
    </source>
</evidence>
<dbReference type="Gramene" id="A05p19330.2_BraZ1">
    <property type="protein sequence ID" value="A05p19330.2_BraZ1.CDS"/>
    <property type="gene ID" value="A05g19330.2_BraZ1"/>
</dbReference>
<sequence length="197" mass="23206">MASESYLTLEQLNKKRPYRRTVVRLTRKWEARNLNKNNELIGINFLLLDQKENTIQGSVHPSLIEKFGDGLREGAIIEICNFNLQDCNKNYKISDHKFQIRLTDRSTIACVEQQLPQIPPEKFRFRNYEEFAQLKDSTYDLYDVIGYIKNMEKTDVRSKTTPVLRRVILTLLLESGIEIQVTLWAEQAELFEDKYRA</sequence>
<dbReference type="InterPro" id="IPR003871">
    <property type="entry name" value="RFA1B/D_OB_1st"/>
</dbReference>
<dbReference type="SUPFAM" id="SSF50249">
    <property type="entry name" value="Nucleic acid-binding proteins"/>
    <property type="match status" value="2"/>
</dbReference>
<feature type="domain" description="Replication protein A 70 kDa DNA-binding subunit B/D first OB fold" evidence="1">
    <location>
        <begin position="11"/>
        <end position="108"/>
    </location>
</feature>
<reference evidence="3" key="1">
    <citation type="submission" date="2018-11" db="EMBL/GenBank/DDBJ databases">
        <authorList>
            <consortium name="Genoscope - CEA"/>
            <person name="William W."/>
        </authorList>
    </citation>
    <scope>NUCLEOTIDE SEQUENCE</scope>
</reference>
<dbReference type="InterPro" id="IPR012340">
    <property type="entry name" value="NA-bd_OB-fold"/>
</dbReference>
<dbReference type="Proteomes" id="UP000694005">
    <property type="component" value="Chromosome A05"/>
</dbReference>